<proteinExistence type="predicted"/>
<keyword evidence="2" id="KW-1185">Reference proteome</keyword>
<gene>
    <name evidence="1" type="ORF">BDN72DRAFT_65155</name>
</gene>
<organism evidence="1 2">
    <name type="scientific">Pluteus cervinus</name>
    <dbReference type="NCBI Taxonomy" id="181527"/>
    <lineage>
        <taxon>Eukaryota</taxon>
        <taxon>Fungi</taxon>
        <taxon>Dikarya</taxon>
        <taxon>Basidiomycota</taxon>
        <taxon>Agaricomycotina</taxon>
        <taxon>Agaricomycetes</taxon>
        <taxon>Agaricomycetidae</taxon>
        <taxon>Agaricales</taxon>
        <taxon>Pluteineae</taxon>
        <taxon>Pluteaceae</taxon>
        <taxon>Pluteus</taxon>
    </lineage>
</organism>
<name>A0ACD3APZ4_9AGAR</name>
<dbReference type="Proteomes" id="UP000308600">
    <property type="component" value="Unassembled WGS sequence"/>
</dbReference>
<dbReference type="EMBL" id="ML208361">
    <property type="protein sequence ID" value="TFK68018.1"/>
    <property type="molecule type" value="Genomic_DNA"/>
</dbReference>
<protein>
    <submittedName>
        <fullName evidence="1">Uncharacterized protein</fullName>
    </submittedName>
</protein>
<accession>A0ACD3APZ4</accession>
<evidence type="ECO:0000313" key="1">
    <source>
        <dbReference type="EMBL" id="TFK68018.1"/>
    </source>
</evidence>
<evidence type="ECO:0000313" key="2">
    <source>
        <dbReference type="Proteomes" id="UP000308600"/>
    </source>
</evidence>
<reference evidence="1 2" key="1">
    <citation type="journal article" date="2019" name="Nat. Ecol. Evol.">
        <title>Megaphylogeny resolves global patterns of mushroom evolution.</title>
        <authorList>
            <person name="Varga T."/>
            <person name="Krizsan K."/>
            <person name="Foldi C."/>
            <person name="Dima B."/>
            <person name="Sanchez-Garcia M."/>
            <person name="Sanchez-Ramirez S."/>
            <person name="Szollosi G.J."/>
            <person name="Szarkandi J.G."/>
            <person name="Papp V."/>
            <person name="Albert L."/>
            <person name="Andreopoulos W."/>
            <person name="Angelini C."/>
            <person name="Antonin V."/>
            <person name="Barry K.W."/>
            <person name="Bougher N.L."/>
            <person name="Buchanan P."/>
            <person name="Buyck B."/>
            <person name="Bense V."/>
            <person name="Catcheside P."/>
            <person name="Chovatia M."/>
            <person name="Cooper J."/>
            <person name="Damon W."/>
            <person name="Desjardin D."/>
            <person name="Finy P."/>
            <person name="Geml J."/>
            <person name="Haridas S."/>
            <person name="Hughes K."/>
            <person name="Justo A."/>
            <person name="Karasinski D."/>
            <person name="Kautmanova I."/>
            <person name="Kiss B."/>
            <person name="Kocsube S."/>
            <person name="Kotiranta H."/>
            <person name="LaButti K.M."/>
            <person name="Lechner B.E."/>
            <person name="Liimatainen K."/>
            <person name="Lipzen A."/>
            <person name="Lukacs Z."/>
            <person name="Mihaltcheva S."/>
            <person name="Morgado L.N."/>
            <person name="Niskanen T."/>
            <person name="Noordeloos M.E."/>
            <person name="Ohm R.A."/>
            <person name="Ortiz-Santana B."/>
            <person name="Ovrebo C."/>
            <person name="Racz N."/>
            <person name="Riley R."/>
            <person name="Savchenko A."/>
            <person name="Shiryaev A."/>
            <person name="Soop K."/>
            <person name="Spirin V."/>
            <person name="Szebenyi C."/>
            <person name="Tomsovsky M."/>
            <person name="Tulloss R.E."/>
            <person name="Uehling J."/>
            <person name="Grigoriev I.V."/>
            <person name="Vagvolgyi C."/>
            <person name="Papp T."/>
            <person name="Martin F.M."/>
            <person name="Miettinen O."/>
            <person name="Hibbett D.S."/>
            <person name="Nagy L.G."/>
        </authorList>
    </citation>
    <scope>NUCLEOTIDE SEQUENCE [LARGE SCALE GENOMIC DNA]</scope>
    <source>
        <strain evidence="1 2">NL-1719</strain>
    </source>
</reference>
<sequence>MLPPSSSSTTSDANIDPALRELQDVMNRPPPPPNHALSHPPALPITPSLIASPTVQNSRIHARCLGTRLKLAPYQRTILEEMAEQSSTDRNITIAALVCQLKVNLDRILVCQPAWTIPPALYSNINSYALAVLLSPSLTAYKGMNLALSSRV</sequence>